<organism evidence="2">
    <name type="scientific">Cyberlindnera fabianii</name>
    <name type="common">Yeast</name>
    <name type="synonym">Hansenula fabianii</name>
    <dbReference type="NCBI Taxonomy" id="36022"/>
    <lineage>
        <taxon>Eukaryota</taxon>
        <taxon>Fungi</taxon>
        <taxon>Dikarya</taxon>
        <taxon>Ascomycota</taxon>
        <taxon>Saccharomycotina</taxon>
        <taxon>Saccharomycetes</taxon>
        <taxon>Phaffomycetales</taxon>
        <taxon>Phaffomycetaceae</taxon>
        <taxon>Cyberlindnera</taxon>
    </lineage>
</organism>
<reference evidence="4" key="2">
    <citation type="journal article" date="2017" name="Genome Announc.">
        <title>Genome sequences of Cyberlindnera fabianii 65, Pichia kudriavzevii 129, and Saccharomyces cerevisiae 131 isolated from fermented masau fruits in Zimbabwe.</title>
        <authorList>
            <person name="van Rijswijck I.M.H."/>
            <person name="Derks M.F.L."/>
            <person name="Abee T."/>
            <person name="de Ridder D."/>
            <person name="Smid E.J."/>
        </authorList>
    </citation>
    <scope>NUCLEOTIDE SEQUENCE [LARGE SCALE GENOMIC DNA]</scope>
    <source>
        <strain evidence="4">65</strain>
    </source>
</reference>
<proteinExistence type="predicted"/>
<dbReference type="InterPro" id="IPR001810">
    <property type="entry name" value="F-box_dom"/>
</dbReference>
<dbReference type="Gene3D" id="3.80.10.10">
    <property type="entry name" value="Ribonuclease Inhibitor"/>
    <property type="match status" value="1"/>
</dbReference>
<dbReference type="OrthoDB" id="3980448at2759"/>
<dbReference type="InterPro" id="IPR032675">
    <property type="entry name" value="LRR_dom_sf"/>
</dbReference>
<name>A0A061ASQ9_CYBFA</name>
<evidence type="ECO:0000313" key="2">
    <source>
        <dbReference type="EMBL" id="CDR40668.1"/>
    </source>
</evidence>
<dbReference type="OMA" id="RFGHEYE"/>
<gene>
    <name evidence="3" type="ORF">BON22_2138</name>
    <name evidence="2" type="ORF">CYFA0S_05e03070g</name>
</gene>
<accession>A0A061ASQ9</accession>
<feature type="domain" description="F-box" evidence="1">
    <location>
        <begin position="5"/>
        <end position="63"/>
    </location>
</feature>
<dbReference type="Proteomes" id="UP000189513">
    <property type="component" value="Unassembled WGS sequence"/>
</dbReference>
<evidence type="ECO:0000313" key="3">
    <source>
        <dbReference type="EMBL" id="ONH68307.1"/>
    </source>
</evidence>
<reference evidence="3" key="3">
    <citation type="submission" date="2017-01" db="EMBL/GenBank/DDBJ databases">
        <authorList>
            <person name="Mah S.A."/>
            <person name="Swanson W.J."/>
            <person name="Moy G.W."/>
            <person name="Vacquier V.D."/>
        </authorList>
    </citation>
    <scope>NUCLEOTIDE SEQUENCE [LARGE SCALE GENOMIC DNA]</scope>
    <source>
        <strain evidence="3">65</strain>
    </source>
</reference>
<reference evidence="2" key="1">
    <citation type="journal article" date="2014" name="Genome Announc.">
        <title>Genome sequence of the yeast Cyberlindnera fabianii (Hansenula fabianii).</title>
        <authorList>
            <person name="Freel K.C."/>
            <person name="Sarilar V."/>
            <person name="Neuveglise C."/>
            <person name="Devillers H."/>
            <person name="Friedrich A."/>
            <person name="Schacherer J."/>
        </authorList>
    </citation>
    <scope>NUCLEOTIDE SEQUENCE</scope>
    <source>
        <strain evidence="2">YJS4271</strain>
    </source>
</reference>
<dbReference type="AlphaFoldDB" id="A0A061ASQ9"/>
<dbReference type="Pfam" id="PF00646">
    <property type="entry name" value="F-box"/>
    <property type="match status" value="1"/>
</dbReference>
<protein>
    <submittedName>
        <fullName evidence="2">CYFA0S05e03070g1_1</fullName>
    </submittedName>
</protein>
<evidence type="ECO:0000313" key="4">
    <source>
        <dbReference type="Proteomes" id="UP000189513"/>
    </source>
</evidence>
<keyword evidence="4" id="KW-1185">Reference proteome</keyword>
<dbReference type="SUPFAM" id="SSF52047">
    <property type="entry name" value="RNI-like"/>
    <property type="match status" value="1"/>
</dbReference>
<dbReference type="EMBL" id="MPUK01000003">
    <property type="protein sequence ID" value="ONH68307.1"/>
    <property type="molecule type" value="Genomic_DNA"/>
</dbReference>
<dbReference type="PROSITE" id="PS50181">
    <property type="entry name" value="FBOX"/>
    <property type="match status" value="1"/>
</dbReference>
<sequence>MDIVATSLLDLPNEILTQILLEINDMYEYINISMVSKRLQTLIRQIVLVCGDAPDASGFFNSIADEYLYMDTLKDHQFDSVIRKFKFFIFEFSQQARSIPPDEYLVEIAKCKTRASQKIVEVFLTQRGAEMAFADPGNVWIEYHRLGAVSEDVRLYHNWMSQVALTIFLEKSDLAVNTFINNQTYGFPSDLTRFGHEYEFRNVKELPHVYFSISSFYDFKIRSKSLEKLNGFTSSSMTEPRLPPLLKFLELSYLPNLKEIKGIAIESGLTLKIFERFEKLEVLHLQSAFTGNVELQISSDRCQVELKQLKELDISGNAMSLCNTSFPNLEKLSLHVHGAFGRNFSESLYFENITCPKLLTLHIEITSIPTGLRYILNTLSESLPYLNEVDLISNSQSFVLANDLINKLTSTSILSLSHNDLEINDLPQGPQRENYTVKTDTPDFNISLPNLTQLSLLNFDKFNNTLLSLSRAYPTLQHLGLTLRIKPAAQQYVFDEKHFPNLRELTVDYSNSYAHVQKCNIEITLDIKDLGVTFTKQVPDKVEYKQDARHVWVYVVE</sequence>
<evidence type="ECO:0000259" key="1">
    <source>
        <dbReference type="PROSITE" id="PS50181"/>
    </source>
</evidence>
<dbReference type="EMBL" id="LK052890">
    <property type="protein sequence ID" value="CDR40668.1"/>
    <property type="molecule type" value="Genomic_DNA"/>
</dbReference>
<dbReference type="VEuPathDB" id="FungiDB:BON22_2138"/>